<evidence type="ECO:0000259" key="14">
    <source>
        <dbReference type="PROSITE" id="PS50990"/>
    </source>
</evidence>
<organism evidence="15 16">
    <name type="scientific">Umezakia ovalisporum FSS-62</name>
    <dbReference type="NCBI Taxonomy" id="2971776"/>
    <lineage>
        <taxon>Bacteria</taxon>
        <taxon>Bacillati</taxon>
        <taxon>Cyanobacteriota</taxon>
        <taxon>Cyanophyceae</taxon>
        <taxon>Nostocales</taxon>
        <taxon>Nodulariaceae</taxon>
        <taxon>Umezakia</taxon>
    </lineage>
</organism>
<dbReference type="GO" id="GO:0006508">
    <property type="term" value="P:proteolysis"/>
    <property type="evidence" value="ECO:0007669"/>
    <property type="project" value="InterPro"/>
</dbReference>
<evidence type="ECO:0000256" key="3">
    <source>
        <dbReference type="ARBA" id="ARBA00022475"/>
    </source>
</evidence>
<dbReference type="CDD" id="cd02418">
    <property type="entry name" value="Peptidase_C39B"/>
    <property type="match status" value="1"/>
</dbReference>
<evidence type="ECO:0000256" key="6">
    <source>
        <dbReference type="ARBA" id="ARBA00022801"/>
    </source>
</evidence>
<dbReference type="InterPro" id="IPR003593">
    <property type="entry name" value="AAA+_ATPase"/>
</dbReference>
<keyword evidence="5" id="KW-0547">Nucleotide-binding</keyword>
<dbReference type="SUPFAM" id="SSF90123">
    <property type="entry name" value="ABC transporter transmembrane region"/>
    <property type="match status" value="1"/>
</dbReference>
<dbReference type="GO" id="GO:0016887">
    <property type="term" value="F:ATP hydrolysis activity"/>
    <property type="evidence" value="ECO:0007669"/>
    <property type="project" value="InterPro"/>
</dbReference>
<evidence type="ECO:0000256" key="10">
    <source>
        <dbReference type="ARBA" id="ARBA00023136"/>
    </source>
</evidence>
<feature type="domain" description="ABC transmembrane type-1" evidence="13">
    <location>
        <begin position="463"/>
        <end position="742"/>
    </location>
</feature>
<dbReference type="InterPro" id="IPR039421">
    <property type="entry name" value="Type_1_exporter"/>
</dbReference>
<evidence type="ECO:0000259" key="13">
    <source>
        <dbReference type="PROSITE" id="PS50929"/>
    </source>
</evidence>
<dbReference type="Pfam" id="PF00664">
    <property type="entry name" value="ABC_membrane"/>
    <property type="match status" value="1"/>
</dbReference>
<gene>
    <name evidence="15" type="ORF">NWP23_05200</name>
</gene>
<evidence type="ECO:0000256" key="1">
    <source>
        <dbReference type="ARBA" id="ARBA00004651"/>
    </source>
</evidence>
<keyword evidence="3" id="KW-1003">Cell membrane</keyword>
<evidence type="ECO:0000256" key="4">
    <source>
        <dbReference type="ARBA" id="ARBA00022692"/>
    </source>
</evidence>
<dbReference type="SUPFAM" id="SSF51206">
    <property type="entry name" value="cAMP-binding domain-like"/>
    <property type="match status" value="1"/>
</dbReference>
<protein>
    <submittedName>
        <fullName evidence="15">ATP-binding cassette domain-containing protein</fullName>
    </submittedName>
</protein>
<dbReference type="InterPro" id="IPR011527">
    <property type="entry name" value="ABC1_TM_dom"/>
</dbReference>
<reference evidence="15 16" key="1">
    <citation type="journal article" date="2023" name="J. Phycol.">
        <title>Chrysosporum ovalisporum is synonymous with the true-branching cyanobacterium Umezakia natans (Nostocales/Aphanizomenonaceae).</title>
        <authorList>
            <person name="McGregor G.B."/>
            <person name="Sendall B.C."/>
            <person name="Niiyama Y."/>
            <person name="Tuji A."/>
            <person name="Willis A."/>
        </authorList>
    </citation>
    <scope>NUCLEOTIDE SEQUENCE [LARGE SCALE GENOMIC DNA]</scope>
    <source>
        <strain evidence="15 16">FSS-62</strain>
    </source>
</reference>
<feature type="domain" description="ABC transporter" evidence="12">
    <location>
        <begin position="776"/>
        <end position="1012"/>
    </location>
</feature>
<feature type="transmembrane region" description="Helical" evidence="11">
    <location>
        <begin position="575"/>
        <end position="595"/>
    </location>
</feature>
<dbReference type="GO" id="GO:0008234">
    <property type="term" value="F:cysteine-type peptidase activity"/>
    <property type="evidence" value="ECO:0007669"/>
    <property type="project" value="UniProtKB-KW"/>
</dbReference>
<dbReference type="SMART" id="SM00382">
    <property type="entry name" value="AAA"/>
    <property type="match status" value="1"/>
</dbReference>
<keyword evidence="7" id="KW-0645">Protease</keyword>
<evidence type="ECO:0000256" key="8">
    <source>
        <dbReference type="ARBA" id="ARBA00022840"/>
    </source>
</evidence>
<dbReference type="PANTHER" id="PTHR43394:SF1">
    <property type="entry name" value="ATP-BINDING CASSETTE SUB-FAMILY B MEMBER 10, MITOCHONDRIAL"/>
    <property type="match status" value="1"/>
</dbReference>
<keyword evidence="4 11" id="KW-0812">Transmembrane</keyword>
<feature type="transmembrane region" description="Helical" evidence="11">
    <location>
        <begin position="601"/>
        <end position="621"/>
    </location>
</feature>
<dbReference type="PANTHER" id="PTHR43394">
    <property type="entry name" value="ATP-DEPENDENT PERMEASE MDL1, MITOCHONDRIAL"/>
    <property type="match status" value="1"/>
</dbReference>
<comment type="caution">
    <text evidence="15">The sequence shown here is derived from an EMBL/GenBank/DDBJ whole genome shotgun (WGS) entry which is preliminary data.</text>
</comment>
<dbReference type="Gene3D" id="3.90.70.10">
    <property type="entry name" value="Cysteine proteinases"/>
    <property type="match status" value="1"/>
</dbReference>
<keyword evidence="9 11" id="KW-1133">Transmembrane helix</keyword>
<dbReference type="GO" id="GO:0015421">
    <property type="term" value="F:ABC-type oligopeptide transporter activity"/>
    <property type="evidence" value="ECO:0007669"/>
    <property type="project" value="TreeGrafter"/>
</dbReference>
<keyword evidence="10 11" id="KW-0472">Membrane</keyword>
<dbReference type="GO" id="GO:0005886">
    <property type="term" value="C:plasma membrane"/>
    <property type="evidence" value="ECO:0007669"/>
    <property type="project" value="UniProtKB-SubCell"/>
</dbReference>
<feature type="domain" description="Peptidase C39" evidence="14">
    <location>
        <begin position="311"/>
        <end position="430"/>
    </location>
</feature>
<dbReference type="PROSITE" id="PS50929">
    <property type="entry name" value="ABC_TM1F"/>
    <property type="match status" value="1"/>
</dbReference>
<comment type="subcellular location">
    <subcellularLocation>
        <location evidence="1">Cell membrane</location>
        <topology evidence="1">Multi-pass membrane protein</topology>
    </subcellularLocation>
</comment>
<evidence type="ECO:0000313" key="15">
    <source>
        <dbReference type="EMBL" id="MDH6063191.1"/>
    </source>
</evidence>
<evidence type="ECO:0000259" key="12">
    <source>
        <dbReference type="PROSITE" id="PS50893"/>
    </source>
</evidence>
<dbReference type="InterPro" id="IPR018490">
    <property type="entry name" value="cNMP-bd_dom_sf"/>
</dbReference>
<dbReference type="RefSeq" id="WP_280656413.1">
    <property type="nucleotide sequence ID" value="NZ_JANQDL010000039.1"/>
</dbReference>
<dbReference type="InterPro" id="IPR003439">
    <property type="entry name" value="ABC_transporter-like_ATP-bd"/>
</dbReference>
<sequence>MKKNTSNQQSPARVASILQLLEIVTGDTSMTPDLYPSWGIREFQPGEDLNGDTEDGSNFVYLICEGQVRLWGFHPSLGREVSTQLLVAGQTFGGYNFFCHQILPYRAIAVSAGCAAQITISDLQRLSYLIPNLESDLQQLIYQQQALIFFKTHTELALLSSSTLQEFLPYLVALKITAGSSLVQATGGAQGRFWLAGGKIDNSQQIGDSWKFPDDAFTDGIAQTDLLVYYLSVEYWECVKEILPQLFPQQAEVENQQIHNPQIIQIPLPVPQGSEQPNQDFDAGSLLAASVEEKQPKSKSNSWPSYPFIQQQSSSDSGVACLAMISQYWGKEWGVSTLRNLARVDSMGVSVHGLAAAADNLGYDVLTVRTSLQELDGDTNPWIAQCQENHYVVVWQVQRPSLLISDPAVGKRWLSLTEFAANWTGYAVLLNPTQRFHTFKGKQVSLSRYWDTLGHYRKLLGQIILASMLMQVIGLATPMFSQVVIDQVMPLKDFDTLNIFAISFFCLGVWRIVLVAQRQYLWEYVANRIDMKLIGRFINYTLQLPLQFFALRSVEDIVNLVEENGKIQLFLTRKAVSGTIDALMVVIYLGLMASYNWQLTFLVLVWMLLMVIVSVVSRPFLKEASRQILRESVGHKSSLREMIAGIFTVKTLAVESFVQMHWQERFQNMLKVRLRGGKLASSLELVKGLMNQLGSMVILWFGVNLVISQQISLGKFVAFNLLMSNIAMAVLALVELWDEYGEVRISVEELEDVFSSAVEENSLTPLLVMPSIQGEVQFDDVFFGYNPDEDGYVLQNISFQVKPHQTIGIVGRSGSGKSSLVNLLAGLYRPDKGKILIDGQDISLVSPQWLRSQLGFVGQECFLFSGTILENITLYSSEFSMEQAMAAAQVPEAHNFIEALPLGYKTLVGETGVRLSCGQKQKVAIARALIRKPAILILDEATSSLDAESEQRLHQNLARMGGYSTTFIISHRLSSVRHADCILVLDRGVLVEQGTHEELMAKAGVYHDFAQLQLQV</sequence>
<dbReference type="GO" id="GO:0005524">
    <property type="term" value="F:ATP binding"/>
    <property type="evidence" value="ECO:0007669"/>
    <property type="project" value="UniProtKB-KW"/>
</dbReference>
<dbReference type="AlphaFoldDB" id="A0AA43KE41"/>
<proteinExistence type="predicted"/>
<evidence type="ECO:0000256" key="5">
    <source>
        <dbReference type="ARBA" id="ARBA00022741"/>
    </source>
</evidence>
<dbReference type="EMBL" id="JANQDL010000039">
    <property type="protein sequence ID" value="MDH6063191.1"/>
    <property type="molecule type" value="Genomic_DNA"/>
</dbReference>
<dbReference type="SUPFAM" id="SSF52540">
    <property type="entry name" value="P-loop containing nucleoside triphosphate hydrolases"/>
    <property type="match status" value="1"/>
</dbReference>
<feature type="transmembrane region" description="Helical" evidence="11">
    <location>
        <begin position="463"/>
        <end position="485"/>
    </location>
</feature>
<feature type="transmembrane region" description="Helical" evidence="11">
    <location>
        <begin position="497"/>
        <end position="514"/>
    </location>
</feature>
<keyword evidence="6" id="KW-0378">Hydrolase</keyword>
<evidence type="ECO:0000256" key="11">
    <source>
        <dbReference type="SAM" id="Phobius"/>
    </source>
</evidence>
<dbReference type="Proteomes" id="UP001159370">
    <property type="component" value="Unassembled WGS sequence"/>
</dbReference>
<dbReference type="InterPro" id="IPR014710">
    <property type="entry name" value="RmlC-like_jellyroll"/>
</dbReference>
<evidence type="ECO:0000256" key="2">
    <source>
        <dbReference type="ARBA" id="ARBA00022448"/>
    </source>
</evidence>
<dbReference type="Gene3D" id="3.40.50.300">
    <property type="entry name" value="P-loop containing nucleotide triphosphate hydrolases"/>
    <property type="match status" value="1"/>
</dbReference>
<accession>A0AA43KE41</accession>
<dbReference type="InterPro" id="IPR027417">
    <property type="entry name" value="P-loop_NTPase"/>
</dbReference>
<dbReference type="PROSITE" id="PS50893">
    <property type="entry name" value="ABC_TRANSPORTER_2"/>
    <property type="match status" value="1"/>
</dbReference>
<evidence type="ECO:0000256" key="9">
    <source>
        <dbReference type="ARBA" id="ARBA00022989"/>
    </source>
</evidence>
<dbReference type="CDD" id="cd18568">
    <property type="entry name" value="ABC_6TM_HetC_like"/>
    <property type="match status" value="1"/>
</dbReference>
<dbReference type="Gene3D" id="2.60.120.10">
    <property type="entry name" value="Jelly Rolls"/>
    <property type="match status" value="1"/>
</dbReference>
<name>A0AA43KE41_9CYAN</name>
<dbReference type="FunFam" id="3.40.50.300:FF:000221">
    <property type="entry name" value="Multidrug ABC transporter ATP-binding protein"/>
    <property type="match status" value="1"/>
</dbReference>
<dbReference type="Gene3D" id="1.20.1560.10">
    <property type="entry name" value="ABC transporter type 1, transmembrane domain"/>
    <property type="match status" value="1"/>
</dbReference>
<keyword evidence="2" id="KW-0813">Transport</keyword>
<dbReference type="Pfam" id="PF00005">
    <property type="entry name" value="ABC_tran"/>
    <property type="match status" value="1"/>
</dbReference>
<evidence type="ECO:0000313" key="16">
    <source>
        <dbReference type="Proteomes" id="UP001159370"/>
    </source>
</evidence>
<dbReference type="InterPro" id="IPR005074">
    <property type="entry name" value="Peptidase_C39"/>
</dbReference>
<dbReference type="Pfam" id="PF03412">
    <property type="entry name" value="Peptidase_C39"/>
    <property type="match status" value="1"/>
</dbReference>
<keyword evidence="8 15" id="KW-0067">ATP-binding</keyword>
<dbReference type="InterPro" id="IPR036640">
    <property type="entry name" value="ABC1_TM_sf"/>
</dbReference>
<evidence type="ECO:0000256" key="7">
    <source>
        <dbReference type="ARBA" id="ARBA00022807"/>
    </source>
</evidence>
<keyword evidence="7" id="KW-0788">Thiol protease</keyword>
<dbReference type="PROSITE" id="PS50990">
    <property type="entry name" value="PEPTIDASE_C39"/>
    <property type="match status" value="1"/>
</dbReference>